<dbReference type="eggNOG" id="COG1162">
    <property type="taxonomic scope" value="Bacteria"/>
</dbReference>
<dbReference type="GO" id="GO:0003924">
    <property type="term" value="F:GTPase activity"/>
    <property type="evidence" value="ECO:0007669"/>
    <property type="project" value="UniProtKB-UniRule"/>
</dbReference>
<dbReference type="Pfam" id="PF03193">
    <property type="entry name" value="RsgA_GTPase"/>
    <property type="match status" value="1"/>
</dbReference>
<name>A0L4L3_MAGMM</name>
<evidence type="ECO:0000256" key="8">
    <source>
        <dbReference type="ARBA" id="ARBA00022884"/>
    </source>
</evidence>
<dbReference type="GO" id="GO:0042274">
    <property type="term" value="P:ribosomal small subunit biogenesis"/>
    <property type="evidence" value="ECO:0007669"/>
    <property type="project" value="UniProtKB-UniRule"/>
</dbReference>
<dbReference type="Gene3D" id="3.40.50.300">
    <property type="entry name" value="P-loop containing nucleotide triphosphate hydrolases"/>
    <property type="match status" value="1"/>
</dbReference>
<keyword evidence="2 10" id="KW-0690">Ribosome biogenesis</keyword>
<feature type="binding site" evidence="10">
    <location>
        <position position="280"/>
    </location>
    <ligand>
        <name>Zn(2+)</name>
        <dbReference type="ChEBI" id="CHEBI:29105"/>
    </ligand>
</feature>
<dbReference type="HAMAP" id="MF_01820">
    <property type="entry name" value="GTPase_RsgA"/>
    <property type="match status" value="1"/>
</dbReference>
<dbReference type="PANTHER" id="PTHR32120:SF10">
    <property type="entry name" value="SMALL RIBOSOMAL SUBUNIT BIOGENESIS GTPASE RSGA"/>
    <property type="match status" value="1"/>
</dbReference>
<feature type="binding site" evidence="10">
    <location>
        <begin position="147"/>
        <end position="150"/>
    </location>
    <ligand>
        <name>GTP</name>
        <dbReference type="ChEBI" id="CHEBI:37565"/>
    </ligand>
</feature>
<feature type="binding site" evidence="10">
    <location>
        <position position="293"/>
    </location>
    <ligand>
        <name>Zn(2+)</name>
        <dbReference type="ChEBI" id="CHEBI:29105"/>
    </ligand>
</feature>
<dbReference type="PANTHER" id="PTHR32120">
    <property type="entry name" value="SMALL RIBOSOMAL SUBUNIT BIOGENESIS GTPASE RSGA"/>
    <property type="match status" value="1"/>
</dbReference>
<feature type="domain" description="CP-type G" evidence="12">
    <location>
        <begin position="99"/>
        <end position="257"/>
    </location>
</feature>
<dbReference type="STRING" id="156889.Mmc1_0380"/>
<keyword evidence="3 10" id="KW-0479">Metal-binding</keyword>
<comment type="function">
    <text evidence="10">One of several proteins that assist in the late maturation steps of the functional core of the 30S ribosomal subunit. Helps release RbfA from mature subunits. May play a role in the assembly of ribosomal proteins into the subunit. Circularly permuted GTPase that catalyzes slow GTP hydrolysis, GTPase activity is stimulated by the 30S ribosomal subunit.</text>
</comment>
<evidence type="ECO:0000259" key="12">
    <source>
        <dbReference type="PROSITE" id="PS51721"/>
    </source>
</evidence>
<dbReference type="PROSITE" id="PS50936">
    <property type="entry name" value="ENGC_GTPASE"/>
    <property type="match status" value="1"/>
</dbReference>
<dbReference type="OrthoDB" id="9809485at2"/>
<feature type="binding site" evidence="10">
    <location>
        <begin position="199"/>
        <end position="207"/>
    </location>
    <ligand>
        <name>GTP</name>
        <dbReference type="ChEBI" id="CHEBI:37565"/>
    </ligand>
</feature>
<dbReference type="NCBIfam" id="TIGR00157">
    <property type="entry name" value="ribosome small subunit-dependent GTPase A"/>
    <property type="match status" value="1"/>
</dbReference>
<proteinExistence type="inferred from homology"/>
<dbReference type="KEGG" id="mgm:Mmc1_0380"/>
<dbReference type="GO" id="GO:0005525">
    <property type="term" value="F:GTP binding"/>
    <property type="evidence" value="ECO:0007669"/>
    <property type="project" value="UniProtKB-UniRule"/>
</dbReference>
<dbReference type="GO" id="GO:0046872">
    <property type="term" value="F:metal ion binding"/>
    <property type="evidence" value="ECO:0007669"/>
    <property type="project" value="UniProtKB-KW"/>
</dbReference>
<dbReference type="InterPro" id="IPR027417">
    <property type="entry name" value="P-loop_NTPase"/>
</dbReference>
<dbReference type="SUPFAM" id="SSF52540">
    <property type="entry name" value="P-loop containing nucleoside triphosphate hydrolases"/>
    <property type="match status" value="1"/>
</dbReference>
<keyword evidence="7 10" id="KW-0862">Zinc</keyword>
<evidence type="ECO:0000256" key="10">
    <source>
        <dbReference type="HAMAP-Rule" id="MF_01820"/>
    </source>
</evidence>
<keyword evidence="9 10" id="KW-0342">GTP-binding</keyword>
<organism evidence="13 14">
    <name type="scientific">Magnetococcus marinus (strain ATCC BAA-1437 / JCM 17883 / MC-1)</name>
    <dbReference type="NCBI Taxonomy" id="156889"/>
    <lineage>
        <taxon>Bacteria</taxon>
        <taxon>Pseudomonadati</taxon>
        <taxon>Pseudomonadota</taxon>
        <taxon>Magnetococcia</taxon>
        <taxon>Magnetococcales</taxon>
        <taxon>Magnetococcaceae</taxon>
        <taxon>Magnetococcus</taxon>
    </lineage>
</organism>
<accession>A0L4L3</accession>
<dbReference type="CDD" id="cd01854">
    <property type="entry name" value="YjeQ_EngC"/>
    <property type="match status" value="1"/>
</dbReference>
<dbReference type="InterPro" id="IPR010914">
    <property type="entry name" value="RsgA_GTPase_dom"/>
</dbReference>
<evidence type="ECO:0000256" key="6">
    <source>
        <dbReference type="ARBA" id="ARBA00022801"/>
    </source>
</evidence>
<comment type="similarity">
    <text evidence="10">Belongs to the TRAFAC class YlqF/YawG GTPase family. RsgA subfamily.</text>
</comment>
<evidence type="ECO:0000256" key="7">
    <source>
        <dbReference type="ARBA" id="ARBA00022833"/>
    </source>
</evidence>
<evidence type="ECO:0000256" key="4">
    <source>
        <dbReference type="ARBA" id="ARBA00022730"/>
    </source>
</evidence>
<reference evidence="13 14" key="2">
    <citation type="journal article" date="2012" name="Int. J. Syst. Evol. Microbiol.">
        <title>Magnetococcus marinus gen. nov., sp. nov., a marine, magnetotactic bacterium that represents a novel lineage (Magnetococcaceae fam. nov.; Magnetococcales ord. nov.) at the base of the Alphaproteobacteria.</title>
        <authorList>
            <person name="Bazylinski D.A."/>
            <person name="Williams T.J."/>
            <person name="Lefevre C.T."/>
            <person name="Berg R.J."/>
            <person name="Zhang C.L."/>
            <person name="Bowser S.S."/>
            <person name="Dean A.J."/>
            <person name="Beveridge T.J."/>
        </authorList>
    </citation>
    <scope>NUCLEOTIDE SEQUENCE [LARGE SCALE GENOMIC DNA]</scope>
    <source>
        <strain evidence="14">ATCC BAA-1437 / JCM 17883 / MC-1</strain>
    </source>
</reference>
<comment type="subcellular location">
    <subcellularLocation>
        <location evidence="10">Cytoplasm</location>
    </subcellularLocation>
</comment>
<dbReference type="Gene3D" id="1.10.40.50">
    <property type="entry name" value="Probable gtpase engc, domain 3"/>
    <property type="match status" value="1"/>
</dbReference>
<dbReference type="AlphaFoldDB" id="A0L4L3"/>
<feature type="domain" description="EngC GTPase" evidence="11">
    <location>
        <begin position="108"/>
        <end position="255"/>
    </location>
</feature>
<keyword evidence="8 10" id="KW-0694">RNA-binding</keyword>
<dbReference type="Proteomes" id="UP000002586">
    <property type="component" value="Chromosome"/>
</dbReference>
<dbReference type="InterPro" id="IPR004881">
    <property type="entry name" value="Ribosome_biogen_GTPase_RsgA"/>
</dbReference>
<evidence type="ECO:0000313" key="13">
    <source>
        <dbReference type="EMBL" id="ABK42906.1"/>
    </source>
</evidence>
<evidence type="ECO:0000313" key="14">
    <source>
        <dbReference type="Proteomes" id="UP000002586"/>
    </source>
</evidence>
<keyword evidence="14" id="KW-1185">Reference proteome</keyword>
<comment type="subunit">
    <text evidence="10">Monomer. Associates with 30S ribosomal subunit, binds 16S rRNA.</text>
</comment>
<keyword evidence="6 10" id="KW-0378">Hydrolase</keyword>
<evidence type="ECO:0000259" key="11">
    <source>
        <dbReference type="PROSITE" id="PS50936"/>
    </source>
</evidence>
<reference evidence="14" key="1">
    <citation type="journal article" date="2009" name="Appl. Environ. Microbiol.">
        <title>Complete genome sequence of the chemolithoautotrophic marine magnetotactic coccus strain MC-1.</title>
        <authorList>
            <person name="Schubbe S."/>
            <person name="Williams T.J."/>
            <person name="Xie G."/>
            <person name="Kiss H.E."/>
            <person name="Brettin T.S."/>
            <person name="Martinez D."/>
            <person name="Ross C.A."/>
            <person name="Schuler D."/>
            <person name="Cox B.L."/>
            <person name="Nealson K.H."/>
            <person name="Bazylinski D.A."/>
        </authorList>
    </citation>
    <scope>NUCLEOTIDE SEQUENCE [LARGE SCALE GENOMIC DNA]</scope>
    <source>
        <strain evidence="14">ATCC BAA-1437 / JCM 17883 / MC-1</strain>
    </source>
</reference>
<evidence type="ECO:0000256" key="9">
    <source>
        <dbReference type="ARBA" id="ARBA00023134"/>
    </source>
</evidence>
<keyword evidence="4 10" id="KW-0699">rRNA-binding</keyword>
<evidence type="ECO:0000256" key="2">
    <source>
        <dbReference type="ARBA" id="ARBA00022517"/>
    </source>
</evidence>
<gene>
    <name evidence="10" type="primary">rsgA</name>
    <name evidence="13" type="ordered locus">Mmc1_0380</name>
</gene>
<dbReference type="GO" id="GO:0019843">
    <property type="term" value="F:rRNA binding"/>
    <property type="evidence" value="ECO:0007669"/>
    <property type="project" value="UniProtKB-KW"/>
</dbReference>
<evidence type="ECO:0000256" key="3">
    <source>
        <dbReference type="ARBA" id="ARBA00022723"/>
    </source>
</evidence>
<keyword evidence="1 10" id="KW-0963">Cytoplasm</keyword>
<dbReference type="EC" id="3.6.1.-" evidence="10"/>
<dbReference type="InterPro" id="IPR030378">
    <property type="entry name" value="G_CP_dom"/>
</dbReference>
<evidence type="ECO:0000256" key="1">
    <source>
        <dbReference type="ARBA" id="ARBA00022490"/>
    </source>
</evidence>
<dbReference type="GO" id="GO:0005737">
    <property type="term" value="C:cytoplasm"/>
    <property type="evidence" value="ECO:0007669"/>
    <property type="project" value="UniProtKB-SubCell"/>
</dbReference>
<dbReference type="HOGENOM" id="CLU_033617_0_1_5"/>
<comment type="cofactor">
    <cofactor evidence="10">
        <name>Zn(2+)</name>
        <dbReference type="ChEBI" id="CHEBI:29105"/>
    </cofactor>
    <text evidence="10">Binds 1 zinc ion per subunit.</text>
</comment>
<dbReference type="EMBL" id="CP000471">
    <property type="protein sequence ID" value="ABK42906.1"/>
    <property type="molecule type" value="Genomic_DNA"/>
</dbReference>
<evidence type="ECO:0000256" key="5">
    <source>
        <dbReference type="ARBA" id="ARBA00022741"/>
    </source>
</evidence>
<feature type="binding site" evidence="10">
    <location>
        <position position="287"/>
    </location>
    <ligand>
        <name>Zn(2+)</name>
        <dbReference type="ChEBI" id="CHEBI:29105"/>
    </ligand>
</feature>
<dbReference type="PROSITE" id="PS51721">
    <property type="entry name" value="G_CP"/>
    <property type="match status" value="1"/>
</dbReference>
<keyword evidence="5 10" id="KW-0547">Nucleotide-binding</keyword>
<feature type="binding site" evidence="10">
    <location>
        <position position="285"/>
    </location>
    <ligand>
        <name>Zn(2+)</name>
        <dbReference type="ChEBI" id="CHEBI:29105"/>
    </ligand>
</feature>
<protein>
    <recommendedName>
        <fullName evidence="10">Small ribosomal subunit biogenesis GTPase RsgA</fullName>
        <ecNumber evidence="10">3.6.1.-</ecNumber>
    </recommendedName>
</protein>
<sequence>MSNALSTLSNVPLRPFFQQQLSMEEQHATHVVRVIARHGDTLTLLGNDGQSSLKLPGKWRLQPPEEQPIVGDWLVMDQQNQPLRWLERLSHLSRKAAGSGQQTQHMAANIDTLFVVSSCNRDFNPSRLERYLALAFAGNVQPVVLLTKADLVDEPEPFCRQVESLHRGVVAIALDARHPDLHHQLGPWIGPGESVAFLGSSGVGKSTLINALLDQKSMATQAARADDDRGRHTTTARAMFHMKSGAWLLDTPGMRELRLGESNQGLQTLFSDIEALAQACQYRDCDHERTSGCAVLAAVASDTLDARRVRNYLKLQREQTYLTETVWQQRDRHRQFARLVNRVKIDKFGKR</sequence>
<dbReference type="RefSeq" id="WP_011712076.1">
    <property type="nucleotide sequence ID" value="NC_008576.1"/>
</dbReference>